<reference evidence="1 2" key="1">
    <citation type="submission" date="2016-07" db="EMBL/GenBank/DDBJ databases">
        <title>Pervasive Adenine N6-methylation of Active Genes in Fungi.</title>
        <authorList>
            <consortium name="DOE Joint Genome Institute"/>
            <person name="Mondo S.J."/>
            <person name="Dannebaum R.O."/>
            <person name="Kuo R.C."/>
            <person name="Labutti K."/>
            <person name="Haridas S."/>
            <person name="Kuo A."/>
            <person name="Salamov A."/>
            <person name="Ahrendt S.R."/>
            <person name="Lipzen A."/>
            <person name="Sullivan W."/>
            <person name="Andreopoulos W.B."/>
            <person name="Clum A."/>
            <person name="Lindquist E."/>
            <person name="Daum C."/>
            <person name="Ramamoorthy G.K."/>
            <person name="Gryganskyi A."/>
            <person name="Culley D."/>
            <person name="Magnuson J.K."/>
            <person name="James T.Y."/>
            <person name="O'Malley M.A."/>
            <person name="Stajich J.E."/>
            <person name="Spatafora J.W."/>
            <person name="Visel A."/>
            <person name="Grigoriev I.V."/>
        </authorList>
    </citation>
    <scope>NUCLEOTIDE SEQUENCE [LARGE SCALE GENOMIC DNA]</scope>
    <source>
        <strain evidence="1 2">62-1032</strain>
    </source>
</reference>
<proteinExistence type="predicted"/>
<comment type="caution">
    <text evidence="1">The sequence shown here is derived from an EMBL/GenBank/DDBJ whole genome shotgun (WGS) entry which is preliminary data.</text>
</comment>
<accession>A0A1Y2EGE6</accession>
<organism evidence="1 2">
    <name type="scientific">Leucosporidium creatinivorum</name>
    <dbReference type="NCBI Taxonomy" id="106004"/>
    <lineage>
        <taxon>Eukaryota</taxon>
        <taxon>Fungi</taxon>
        <taxon>Dikarya</taxon>
        <taxon>Basidiomycota</taxon>
        <taxon>Pucciniomycotina</taxon>
        <taxon>Microbotryomycetes</taxon>
        <taxon>Leucosporidiales</taxon>
        <taxon>Leucosporidium</taxon>
    </lineage>
</organism>
<evidence type="ECO:0000313" key="2">
    <source>
        <dbReference type="Proteomes" id="UP000193467"/>
    </source>
</evidence>
<dbReference type="OrthoDB" id="265761at2759"/>
<evidence type="ECO:0000313" key="1">
    <source>
        <dbReference type="EMBL" id="ORY70642.1"/>
    </source>
</evidence>
<name>A0A1Y2EGE6_9BASI</name>
<dbReference type="InParanoid" id="A0A1Y2EGE6"/>
<dbReference type="InterPro" id="IPR051490">
    <property type="entry name" value="THEM6_lcsJ_thioesterase"/>
</dbReference>
<keyword evidence="2" id="KW-1185">Reference proteome</keyword>
<dbReference type="PANTHER" id="PTHR12475:SF4">
    <property type="entry name" value="PROTEIN THEM6"/>
    <property type="match status" value="1"/>
</dbReference>
<protein>
    <submittedName>
        <fullName evidence="1">Uncharacterized protein</fullName>
    </submittedName>
</protein>
<dbReference type="AlphaFoldDB" id="A0A1Y2EGE6"/>
<sequence length="248" mass="27981">MASFLPAAVPYSLKAVFASLVLLNIQSFPTLWHIRVLGPFWAYLFGSRVLGKKYARVSSEHPDPRDFKMLRRYYAWPAFCDIFGFHLSNSSYAYFADELRGPHTVTLLTPFFDLPSSRLALGSTAFAFKKDIGIMQSYSMTQEFIAHDKKWVYMLTRFTSKSKSGAITTHALCLSHICLKIYGRRTVPPARALALSGFGEHGVTNSAIVAKMSVKERMKWLVGEMESEIIVGAEEFNLEAKENWLGDV</sequence>
<gene>
    <name evidence="1" type="ORF">BCR35DRAFT_334221</name>
</gene>
<dbReference type="EMBL" id="MCGR01000055">
    <property type="protein sequence ID" value="ORY70642.1"/>
    <property type="molecule type" value="Genomic_DNA"/>
</dbReference>
<dbReference type="PANTHER" id="PTHR12475">
    <property type="match status" value="1"/>
</dbReference>
<dbReference type="Proteomes" id="UP000193467">
    <property type="component" value="Unassembled WGS sequence"/>
</dbReference>